<evidence type="ECO:0000313" key="2">
    <source>
        <dbReference type="EMBL" id="XDQ58206.1"/>
    </source>
</evidence>
<feature type="compositionally biased region" description="Polar residues" evidence="1">
    <location>
        <begin position="144"/>
        <end position="153"/>
    </location>
</feature>
<protein>
    <submittedName>
        <fullName evidence="2">Uncharacterized protein</fullName>
    </submittedName>
</protein>
<organism evidence="2">
    <name type="scientific">Streptomyces sp. R41</name>
    <dbReference type="NCBI Taxonomy" id="3238632"/>
    <lineage>
        <taxon>Bacteria</taxon>
        <taxon>Bacillati</taxon>
        <taxon>Actinomycetota</taxon>
        <taxon>Actinomycetes</taxon>
        <taxon>Kitasatosporales</taxon>
        <taxon>Streptomycetaceae</taxon>
        <taxon>Streptomyces</taxon>
    </lineage>
</organism>
<feature type="compositionally biased region" description="Gly residues" evidence="1">
    <location>
        <begin position="124"/>
        <end position="133"/>
    </location>
</feature>
<gene>
    <name evidence="2" type="ORF">AB5J53_44480</name>
</gene>
<feature type="compositionally biased region" description="Low complexity" evidence="1">
    <location>
        <begin position="134"/>
        <end position="143"/>
    </location>
</feature>
<dbReference type="AlphaFoldDB" id="A0AB39RVS1"/>
<feature type="region of interest" description="Disordered" evidence="1">
    <location>
        <begin position="1"/>
        <end position="27"/>
    </location>
</feature>
<dbReference type="RefSeq" id="WP_369251263.1">
    <property type="nucleotide sequence ID" value="NZ_CP163443.1"/>
</dbReference>
<dbReference type="EMBL" id="CP163443">
    <property type="protein sequence ID" value="XDQ58206.1"/>
    <property type="molecule type" value="Genomic_DNA"/>
</dbReference>
<sequence>MDSPNGKSLGTKSLGAGGKFSFTDTPPGGGTVKYTVTYARDASHTAATAADTVDVSRATPTLTPELDDARRLEVLPLHKLTHRQAPAPVRRGVRTRASLVVRNDDSSVTYRRLRGWPAAHRSGGEAGPGGGRSAAGASACTAGQTSRTPEAGW</sequence>
<reference evidence="2" key="1">
    <citation type="submission" date="2024-07" db="EMBL/GenBank/DDBJ databases">
        <authorList>
            <person name="Yu S.T."/>
        </authorList>
    </citation>
    <scope>NUCLEOTIDE SEQUENCE</scope>
    <source>
        <strain evidence="2">R41</strain>
    </source>
</reference>
<feature type="compositionally biased region" description="Polar residues" evidence="1">
    <location>
        <begin position="1"/>
        <end position="11"/>
    </location>
</feature>
<accession>A0AB39RVS1</accession>
<feature type="region of interest" description="Disordered" evidence="1">
    <location>
        <begin position="118"/>
        <end position="153"/>
    </location>
</feature>
<name>A0AB39RVS1_9ACTN</name>
<proteinExistence type="predicted"/>
<evidence type="ECO:0000256" key="1">
    <source>
        <dbReference type="SAM" id="MobiDB-lite"/>
    </source>
</evidence>